<dbReference type="GO" id="GO:0015934">
    <property type="term" value="C:large ribosomal subunit"/>
    <property type="evidence" value="ECO:0007669"/>
    <property type="project" value="InterPro"/>
</dbReference>
<dbReference type="STRING" id="698762.SAMN00808754_1111"/>
<feature type="region of interest" description="Disordered" evidence="6">
    <location>
        <begin position="1"/>
        <end position="23"/>
    </location>
</feature>
<comment type="similarity">
    <text evidence="1 5">Belongs to the bacterial ribosomal protein bL32 family.</text>
</comment>
<evidence type="ECO:0000256" key="2">
    <source>
        <dbReference type="ARBA" id="ARBA00022980"/>
    </source>
</evidence>
<dbReference type="OrthoDB" id="9812874at2"/>
<dbReference type="RefSeq" id="WP_084664623.1">
    <property type="nucleotide sequence ID" value="NZ_LT838272.1"/>
</dbReference>
<keyword evidence="8" id="KW-1185">Reference proteome</keyword>
<dbReference type="GO" id="GO:0006412">
    <property type="term" value="P:translation"/>
    <property type="evidence" value="ECO:0007669"/>
    <property type="project" value="UniProtKB-UniRule"/>
</dbReference>
<dbReference type="InterPro" id="IPR011332">
    <property type="entry name" value="Ribosomal_zn-bd"/>
</dbReference>
<dbReference type="GO" id="GO:0003735">
    <property type="term" value="F:structural constituent of ribosome"/>
    <property type="evidence" value="ECO:0007669"/>
    <property type="project" value="InterPro"/>
</dbReference>
<protein>
    <recommendedName>
        <fullName evidence="4 5">Large ribosomal subunit protein bL32</fullName>
    </recommendedName>
</protein>
<dbReference type="InterPro" id="IPR002677">
    <property type="entry name" value="Ribosomal_bL32"/>
</dbReference>
<dbReference type="EMBL" id="LT838272">
    <property type="protein sequence ID" value="SMB94794.1"/>
    <property type="molecule type" value="Genomic_DNA"/>
</dbReference>
<keyword evidence="2 5" id="KW-0689">Ribosomal protein</keyword>
<organism evidence="7 8">
    <name type="scientific">Thermanaeromonas toyohensis ToBE</name>
    <dbReference type="NCBI Taxonomy" id="698762"/>
    <lineage>
        <taxon>Bacteria</taxon>
        <taxon>Bacillati</taxon>
        <taxon>Bacillota</taxon>
        <taxon>Clostridia</taxon>
        <taxon>Neomoorellales</taxon>
        <taxon>Neomoorellaceae</taxon>
        <taxon>Thermanaeromonas</taxon>
    </lineage>
</organism>
<dbReference type="InterPro" id="IPR044957">
    <property type="entry name" value="Ribosomal_bL32_bact"/>
</dbReference>
<dbReference type="AlphaFoldDB" id="A0A1W1VPE7"/>
<gene>
    <name evidence="5" type="primary">rpmF</name>
    <name evidence="7" type="ORF">SAMN00808754_1111</name>
</gene>
<dbReference type="HAMAP" id="MF_00340">
    <property type="entry name" value="Ribosomal_bL32"/>
    <property type="match status" value="1"/>
</dbReference>
<evidence type="ECO:0000256" key="3">
    <source>
        <dbReference type="ARBA" id="ARBA00023274"/>
    </source>
</evidence>
<evidence type="ECO:0000256" key="6">
    <source>
        <dbReference type="SAM" id="MobiDB-lite"/>
    </source>
</evidence>
<evidence type="ECO:0000313" key="8">
    <source>
        <dbReference type="Proteomes" id="UP000192569"/>
    </source>
</evidence>
<evidence type="ECO:0000256" key="4">
    <source>
        <dbReference type="ARBA" id="ARBA00035178"/>
    </source>
</evidence>
<name>A0A1W1VPE7_9FIRM</name>
<evidence type="ECO:0000256" key="5">
    <source>
        <dbReference type="HAMAP-Rule" id="MF_00340"/>
    </source>
</evidence>
<evidence type="ECO:0000256" key="1">
    <source>
        <dbReference type="ARBA" id="ARBA00008560"/>
    </source>
</evidence>
<dbReference type="Proteomes" id="UP000192569">
    <property type="component" value="Chromosome I"/>
</dbReference>
<dbReference type="PANTHER" id="PTHR35534">
    <property type="entry name" value="50S RIBOSOMAL PROTEIN L32"/>
    <property type="match status" value="1"/>
</dbReference>
<dbReference type="SUPFAM" id="SSF57829">
    <property type="entry name" value="Zn-binding ribosomal proteins"/>
    <property type="match status" value="1"/>
</dbReference>
<reference evidence="7 8" key="1">
    <citation type="submission" date="2017-04" db="EMBL/GenBank/DDBJ databases">
        <authorList>
            <person name="Afonso C.L."/>
            <person name="Miller P.J."/>
            <person name="Scott M.A."/>
            <person name="Spackman E."/>
            <person name="Goraichik I."/>
            <person name="Dimitrov K.M."/>
            <person name="Suarez D.L."/>
            <person name="Swayne D.E."/>
        </authorList>
    </citation>
    <scope>NUCLEOTIDE SEQUENCE [LARGE SCALE GENOMIC DNA]</scope>
    <source>
        <strain evidence="7 8">ToBE</strain>
    </source>
</reference>
<accession>A0A1W1VPE7</accession>
<dbReference type="Pfam" id="PF01783">
    <property type="entry name" value="Ribosomal_L32p"/>
    <property type="match status" value="1"/>
</dbReference>
<evidence type="ECO:0000313" key="7">
    <source>
        <dbReference type="EMBL" id="SMB94794.1"/>
    </source>
</evidence>
<keyword evidence="3 5" id="KW-0687">Ribonucleoprotein</keyword>
<dbReference type="NCBIfam" id="TIGR01031">
    <property type="entry name" value="rpmF_bact"/>
    <property type="match status" value="1"/>
</dbReference>
<dbReference type="PANTHER" id="PTHR35534:SF1">
    <property type="entry name" value="LARGE RIBOSOMAL SUBUNIT PROTEIN BL32"/>
    <property type="match status" value="1"/>
</dbReference>
<proteinExistence type="inferred from homology"/>
<feature type="compositionally biased region" description="Basic residues" evidence="6">
    <location>
        <begin position="1"/>
        <end position="19"/>
    </location>
</feature>
<sequence>MGVPKRRVSKARKNKRRSAWAKMSPPTLVPCPQCHELKLVHRVCPHCGYYKGREVLKVAEE</sequence>